<evidence type="ECO:0000313" key="3">
    <source>
        <dbReference type="Proteomes" id="UP000707731"/>
    </source>
</evidence>
<dbReference type="RefSeq" id="WP_195003963.1">
    <property type="nucleotide sequence ID" value="NZ_JADLQN010000004.1"/>
</dbReference>
<proteinExistence type="predicted"/>
<evidence type="ECO:0000313" key="2">
    <source>
        <dbReference type="EMBL" id="MBF6357143.1"/>
    </source>
</evidence>
<evidence type="ECO:0000256" key="1">
    <source>
        <dbReference type="SAM" id="MobiDB-lite"/>
    </source>
</evidence>
<dbReference type="Proteomes" id="UP000707731">
    <property type="component" value="Unassembled WGS sequence"/>
</dbReference>
<accession>A0ABS0DF98</accession>
<comment type="caution">
    <text evidence="2">The sequence shown here is derived from an EMBL/GenBank/DDBJ whole genome shotgun (WGS) entry which is preliminary data.</text>
</comment>
<dbReference type="EMBL" id="JADLQN010000004">
    <property type="protein sequence ID" value="MBF6357143.1"/>
    <property type="molecule type" value="Genomic_DNA"/>
</dbReference>
<gene>
    <name evidence="2" type="ORF">IU449_21795</name>
</gene>
<feature type="region of interest" description="Disordered" evidence="1">
    <location>
        <begin position="87"/>
        <end position="108"/>
    </location>
</feature>
<evidence type="ECO:0008006" key="4">
    <source>
        <dbReference type="Google" id="ProtNLM"/>
    </source>
</evidence>
<sequence length="108" mass="11797">MHVEQLRAAGSMTEGDAHDLAAVAGGHRSCRLTLSCHERSAHALVLPFCRDELAVTEGDLVSVTVEGPDQESERAALRAFAARFDGIRDDQPPKTRSTTAFARRVIRR</sequence>
<protein>
    <recommendedName>
        <fullName evidence="4">DUF2218 domain-containing protein</fullName>
    </recommendedName>
</protein>
<organism evidence="2 3">
    <name type="scientific">Nocardia higoensis</name>
    <dbReference type="NCBI Taxonomy" id="228599"/>
    <lineage>
        <taxon>Bacteria</taxon>
        <taxon>Bacillati</taxon>
        <taxon>Actinomycetota</taxon>
        <taxon>Actinomycetes</taxon>
        <taxon>Mycobacteriales</taxon>
        <taxon>Nocardiaceae</taxon>
        <taxon>Nocardia</taxon>
    </lineage>
</organism>
<name>A0ABS0DF98_9NOCA</name>
<reference evidence="2 3" key="1">
    <citation type="submission" date="2020-10" db="EMBL/GenBank/DDBJ databases">
        <title>Identification of Nocardia species via Next-generation sequencing and recognition of intraspecies genetic diversity.</title>
        <authorList>
            <person name="Li P."/>
            <person name="Li P."/>
            <person name="Lu B."/>
        </authorList>
    </citation>
    <scope>NUCLEOTIDE SEQUENCE [LARGE SCALE GENOMIC DNA]</scope>
    <source>
        <strain evidence="2 3">BJ06-0143</strain>
    </source>
</reference>
<keyword evidence="3" id="KW-1185">Reference proteome</keyword>